<dbReference type="InterPro" id="IPR013332">
    <property type="entry name" value="KPR_N"/>
</dbReference>
<evidence type="ECO:0000313" key="14">
    <source>
        <dbReference type="Proteomes" id="UP000193228"/>
    </source>
</evidence>
<evidence type="ECO:0000259" key="11">
    <source>
        <dbReference type="Pfam" id="PF02558"/>
    </source>
</evidence>
<evidence type="ECO:0000256" key="8">
    <source>
        <dbReference type="ARBA" id="ARBA00032024"/>
    </source>
</evidence>
<evidence type="ECO:0000256" key="1">
    <source>
        <dbReference type="ARBA" id="ARBA00004994"/>
    </source>
</evidence>
<dbReference type="EMBL" id="FXAT01000004">
    <property type="protein sequence ID" value="SMG46580.1"/>
    <property type="molecule type" value="Genomic_DNA"/>
</dbReference>
<dbReference type="UniPathway" id="UPA00028">
    <property type="reaction ID" value="UER00004"/>
</dbReference>
<evidence type="ECO:0000259" key="12">
    <source>
        <dbReference type="Pfam" id="PF08546"/>
    </source>
</evidence>
<gene>
    <name evidence="13" type="ORF">SAMN06265784_104586</name>
</gene>
<dbReference type="InterPro" id="IPR013328">
    <property type="entry name" value="6PGD_dom2"/>
</dbReference>
<feature type="domain" description="Ketopantoate reductase N-terminal" evidence="11">
    <location>
        <begin position="51"/>
        <end position="218"/>
    </location>
</feature>
<comment type="similarity">
    <text evidence="2">Belongs to the ketopantoate reductase family.</text>
</comment>
<dbReference type="PANTHER" id="PTHR21708">
    <property type="entry name" value="PROBABLE 2-DEHYDROPANTOATE 2-REDUCTASE"/>
    <property type="match status" value="1"/>
</dbReference>
<dbReference type="InterPro" id="IPR036291">
    <property type="entry name" value="NAD(P)-bd_dom_sf"/>
</dbReference>
<dbReference type="NCBIfam" id="NF005089">
    <property type="entry name" value="PRK06522.1-4"/>
    <property type="match status" value="1"/>
</dbReference>
<dbReference type="InterPro" id="IPR003710">
    <property type="entry name" value="ApbA"/>
</dbReference>
<dbReference type="FunFam" id="1.10.1040.10:FF:000017">
    <property type="entry name" value="2-dehydropantoate 2-reductase"/>
    <property type="match status" value="1"/>
</dbReference>
<dbReference type="STRING" id="1515439.SAMN06265784_104586"/>
<dbReference type="EC" id="1.1.1.169" evidence="3"/>
<dbReference type="AlphaFoldDB" id="A0A1X7KYS6"/>
<comment type="catalytic activity">
    <reaction evidence="9">
        <text>(R)-pantoate + NADP(+) = 2-dehydropantoate + NADPH + H(+)</text>
        <dbReference type="Rhea" id="RHEA:16233"/>
        <dbReference type="ChEBI" id="CHEBI:11561"/>
        <dbReference type="ChEBI" id="CHEBI:15378"/>
        <dbReference type="ChEBI" id="CHEBI:15980"/>
        <dbReference type="ChEBI" id="CHEBI:57783"/>
        <dbReference type="ChEBI" id="CHEBI:58349"/>
        <dbReference type="EC" id="1.1.1.169"/>
    </reaction>
</comment>
<evidence type="ECO:0000256" key="9">
    <source>
        <dbReference type="ARBA" id="ARBA00048793"/>
    </source>
</evidence>
<evidence type="ECO:0000256" key="6">
    <source>
        <dbReference type="ARBA" id="ARBA00022857"/>
    </source>
</evidence>
<keyword evidence="6" id="KW-0521">NADP</keyword>
<dbReference type="Pfam" id="PF08546">
    <property type="entry name" value="ApbA_C"/>
    <property type="match status" value="1"/>
</dbReference>
<reference evidence="14" key="1">
    <citation type="submission" date="2017-04" db="EMBL/GenBank/DDBJ databases">
        <authorList>
            <person name="Varghese N."/>
            <person name="Submissions S."/>
        </authorList>
    </citation>
    <scope>NUCLEOTIDE SEQUENCE [LARGE SCALE GENOMIC DNA]</scope>
    <source>
        <strain evidence="14">LMG 29540</strain>
    </source>
</reference>
<dbReference type="GO" id="GO:0005737">
    <property type="term" value="C:cytoplasm"/>
    <property type="evidence" value="ECO:0007669"/>
    <property type="project" value="TreeGrafter"/>
</dbReference>
<sequence>MHGRPAATADSARRKAGRKRSATEDMRRQCANANDLKTFVMNAFSQQARRIGIVGAGAIGGHFAARLALAGHQVSVLARGNTLDALASSGLRYTSPGEPQRTIAVNACARADEIGPQDLVVIALKSYALPALAASLAPLVGTGTVVLPVGNGLPWWYCLAPDHPLQGLRLTSVDPDGGIDRALPFAQVLGGSVMASCSSPAPGVVQHHSGGRITLGEPRGGVSERAACWARILTDAGLPTTASDDIRRDLWIKLLGNACSNPLSVLTQASTDRLLDDSRTRSIYEQLMTECLAIGRHAGLALDIDVAQRIAQTRELGAVKTSMLRDLEAGRPLELGAILGAPLECAARLGVDAPLMRTVLALAALRATPAVT</sequence>
<organism evidence="13 14">
    <name type="scientific">Paraburkholderia susongensis</name>
    <dbReference type="NCBI Taxonomy" id="1515439"/>
    <lineage>
        <taxon>Bacteria</taxon>
        <taxon>Pseudomonadati</taxon>
        <taxon>Pseudomonadota</taxon>
        <taxon>Betaproteobacteria</taxon>
        <taxon>Burkholderiales</taxon>
        <taxon>Burkholderiaceae</taxon>
        <taxon>Paraburkholderia</taxon>
    </lineage>
</organism>
<evidence type="ECO:0000256" key="5">
    <source>
        <dbReference type="ARBA" id="ARBA00022655"/>
    </source>
</evidence>
<keyword evidence="5" id="KW-0566">Pantothenate biosynthesis</keyword>
<dbReference type="GO" id="GO:0008677">
    <property type="term" value="F:2-dehydropantoate 2-reductase activity"/>
    <property type="evidence" value="ECO:0007669"/>
    <property type="project" value="UniProtKB-EC"/>
</dbReference>
<name>A0A1X7KYS6_9BURK</name>
<dbReference type="SUPFAM" id="SSF51735">
    <property type="entry name" value="NAD(P)-binding Rossmann-fold domains"/>
    <property type="match status" value="1"/>
</dbReference>
<feature type="region of interest" description="Disordered" evidence="10">
    <location>
        <begin position="1"/>
        <end position="28"/>
    </location>
</feature>
<dbReference type="Gene3D" id="1.10.1040.10">
    <property type="entry name" value="N-(1-d-carboxylethyl)-l-norvaline Dehydrogenase, domain 2"/>
    <property type="match status" value="1"/>
</dbReference>
<evidence type="ECO:0000256" key="3">
    <source>
        <dbReference type="ARBA" id="ARBA00013014"/>
    </source>
</evidence>
<evidence type="ECO:0000256" key="2">
    <source>
        <dbReference type="ARBA" id="ARBA00007870"/>
    </source>
</evidence>
<keyword evidence="7" id="KW-0560">Oxidoreductase</keyword>
<protein>
    <recommendedName>
        <fullName evidence="4">2-dehydropantoate 2-reductase</fullName>
        <ecNumber evidence="3">1.1.1.169</ecNumber>
    </recommendedName>
    <alternativeName>
        <fullName evidence="8">Ketopantoate reductase</fullName>
    </alternativeName>
</protein>
<keyword evidence="14" id="KW-1185">Reference proteome</keyword>
<comment type="pathway">
    <text evidence="1">Cofactor biosynthesis; (R)-pantothenate biosynthesis; (R)-pantoate from 3-methyl-2-oxobutanoate: step 2/2.</text>
</comment>
<proteinExistence type="inferred from homology"/>
<dbReference type="Gene3D" id="3.40.50.720">
    <property type="entry name" value="NAD(P)-binding Rossmann-like Domain"/>
    <property type="match status" value="1"/>
</dbReference>
<dbReference type="GO" id="GO:0015940">
    <property type="term" value="P:pantothenate biosynthetic process"/>
    <property type="evidence" value="ECO:0007669"/>
    <property type="project" value="UniProtKB-UniPathway"/>
</dbReference>
<evidence type="ECO:0000313" key="13">
    <source>
        <dbReference type="EMBL" id="SMG46580.1"/>
    </source>
</evidence>
<evidence type="ECO:0000256" key="4">
    <source>
        <dbReference type="ARBA" id="ARBA00019465"/>
    </source>
</evidence>
<dbReference type="Proteomes" id="UP000193228">
    <property type="component" value="Unassembled WGS sequence"/>
</dbReference>
<dbReference type="InterPro" id="IPR051402">
    <property type="entry name" value="KPR-Related"/>
</dbReference>
<dbReference type="Pfam" id="PF02558">
    <property type="entry name" value="ApbA"/>
    <property type="match status" value="1"/>
</dbReference>
<evidence type="ECO:0000256" key="7">
    <source>
        <dbReference type="ARBA" id="ARBA00023002"/>
    </source>
</evidence>
<dbReference type="NCBIfam" id="TIGR00745">
    <property type="entry name" value="apbA_panE"/>
    <property type="match status" value="1"/>
</dbReference>
<dbReference type="InterPro" id="IPR008927">
    <property type="entry name" value="6-PGluconate_DH-like_C_sf"/>
</dbReference>
<dbReference type="InterPro" id="IPR013752">
    <property type="entry name" value="KPA_reductase"/>
</dbReference>
<feature type="domain" description="Ketopantoate reductase C-terminal" evidence="12">
    <location>
        <begin position="245"/>
        <end position="364"/>
    </location>
</feature>
<dbReference type="SUPFAM" id="SSF48179">
    <property type="entry name" value="6-phosphogluconate dehydrogenase C-terminal domain-like"/>
    <property type="match status" value="1"/>
</dbReference>
<dbReference type="PANTHER" id="PTHR21708:SF45">
    <property type="entry name" value="2-DEHYDROPANTOATE 2-REDUCTASE"/>
    <property type="match status" value="1"/>
</dbReference>
<accession>A0A1X7KYS6</accession>
<evidence type="ECO:0000256" key="10">
    <source>
        <dbReference type="SAM" id="MobiDB-lite"/>
    </source>
</evidence>